<dbReference type="PANTHER" id="PTHR16222:SF12">
    <property type="entry name" value="ADP-RIBOSYLGLYCOHYDROLASE-RELATED"/>
    <property type="match status" value="1"/>
</dbReference>
<reference evidence="3" key="1">
    <citation type="submission" date="2020-12" db="EMBL/GenBank/DDBJ databases">
        <authorList>
            <person name="Iha C."/>
        </authorList>
    </citation>
    <scope>NUCLEOTIDE SEQUENCE</scope>
</reference>
<dbReference type="Pfam" id="PF03747">
    <property type="entry name" value="ADP_ribosyl_GH"/>
    <property type="match status" value="1"/>
</dbReference>
<sequence>MRVSAVGMGFDSEEAVLREAAATAAVTHDHPEGVKGAQATALSVFLARRGASKEEIRGAVEARFGYDLGRRLDDIRPDYRFHVSCMESVPESIIAFLESACYEDAVRKAVSLGGDADTMGCIAGGIAEAYYGGVPKDIEDNVRRRLPQEFLELLDEMYAKFGNCETLREGGGDNGGEVAENAGVKKDGGCDKVGDVDDAGGVEKKGSAEDVGAN</sequence>
<evidence type="ECO:0000256" key="1">
    <source>
        <dbReference type="PIRSR" id="PIRSR605502-1"/>
    </source>
</evidence>
<proteinExistence type="predicted"/>
<dbReference type="OrthoDB" id="2021138at2759"/>
<dbReference type="InterPro" id="IPR036705">
    <property type="entry name" value="Ribosyl_crysJ1_sf"/>
</dbReference>
<dbReference type="SUPFAM" id="SSF101478">
    <property type="entry name" value="ADP-ribosylglycohydrolase"/>
    <property type="match status" value="1"/>
</dbReference>
<gene>
    <name evidence="3" type="ORF">OSTQU699_LOCUS8103</name>
</gene>
<keyword evidence="1" id="KW-0460">Magnesium</keyword>
<feature type="compositionally biased region" description="Basic and acidic residues" evidence="2">
    <location>
        <begin position="183"/>
        <end position="208"/>
    </location>
</feature>
<feature type="binding site" evidence="1">
    <location>
        <position position="117"/>
    </location>
    <ligand>
        <name>Mg(2+)</name>
        <dbReference type="ChEBI" id="CHEBI:18420"/>
        <label>1</label>
    </ligand>
</feature>
<dbReference type="Proteomes" id="UP000708148">
    <property type="component" value="Unassembled WGS sequence"/>
</dbReference>
<keyword evidence="1" id="KW-0479">Metal-binding</keyword>
<dbReference type="InterPro" id="IPR005502">
    <property type="entry name" value="Ribosyl_crysJ1"/>
</dbReference>
<feature type="region of interest" description="Disordered" evidence="2">
    <location>
        <begin position="170"/>
        <end position="214"/>
    </location>
</feature>
<accession>A0A8S1J6A4</accession>
<evidence type="ECO:0000313" key="3">
    <source>
        <dbReference type="EMBL" id="CAD7702746.1"/>
    </source>
</evidence>
<comment type="cofactor">
    <cofactor evidence="1">
        <name>Mg(2+)</name>
        <dbReference type="ChEBI" id="CHEBI:18420"/>
    </cofactor>
    <text evidence="1">Binds 2 magnesium ions per subunit.</text>
</comment>
<dbReference type="EMBL" id="CAJHUC010001933">
    <property type="protein sequence ID" value="CAD7702746.1"/>
    <property type="molecule type" value="Genomic_DNA"/>
</dbReference>
<dbReference type="AlphaFoldDB" id="A0A8S1J6A4"/>
<dbReference type="InterPro" id="IPR050792">
    <property type="entry name" value="ADP-ribosylglycohydrolase"/>
</dbReference>
<evidence type="ECO:0008006" key="5">
    <source>
        <dbReference type="Google" id="ProtNLM"/>
    </source>
</evidence>
<comment type="caution">
    <text evidence="3">The sequence shown here is derived from an EMBL/GenBank/DDBJ whole genome shotgun (WGS) entry which is preliminary data.</text>
</comment>
<dbReference type="PANTHER" id="PTHR16222">
    <property type="entry name" value="ADP-RIBOSYLGLYCOHYDROLASE"/>
    <property type="match status" value="1"/>
</dbReference>
<organism evidence="3 4">
    <name type="scientific">Ostreobium quekettii</name>
    <dbReference type="NCBI Taxonomy" id="121088"/>
    <lineage>
        <taxon>Eukaryota</taxon>
        <taxon>Viridiplantae</taxon>
        <taxon>Chlorophyta</taxon>
        <taxon>core chlorophytes</taxon>
        <taxon>Ulvophyceae</taxon>
        <taxon>TCBD clade</taxon>
        <taxon>Bryopsidales</taxon>
        <taxon>Ostreobineae</taxon>
        <taxon>Ostreobiaceae</taxon>
        <taxon>Ostreobium</taxon>
    </lineage>
</organism>
<evidence type="ECO:0000256" key="2">
    <source>
        <dbReference type="SAM" id="MobiDB-lite"/>
    </source>
</evidence>
<dbReference type="GO" id="GO:0046872">
    <property type="term" value="F:metal ion binding"/>
    <property type="evidence" value="ECO:0007669"/>
    <property type="project" value="UniProtKB-KW"/>
</dbReference>
<feature type="binding site" evidence="1">
    <location>
        <position position="115"/>
    </location>
    <ligand>
        <name>Mg(2+)</name>
        <dbReference type="ChEBI" id="CHEBI:18420"/>
        <label>1</label>
    </ligand>
</feature>
<keyword evidence="4" id="KW-1185">Reference proteome</keyword>
<name>A0A8S1J6A4_9CHLO</name>
<protein>
    <recommendedName>
        <fullName evidence="5">ADP-ribosylglycohydrolase</fullName>
    </recommendedName>
</protein>
<dbReference type="Gene3D" id="1.10.4080.10">
    <property type="entry name" value="ADP-ribosylation/Crystallin J1"/>
    <property type="match status" value="1"/>
</dbReference>
<feature type="binding site" evidence="1">
    <location>
        <position position="118"/>
    </location>
    <ligand>
        <name>Mg(2+)</name>
        <dbReference type="ChEBI" id="CHEBI:18420"/>
        <label>1</label>
    </ligand>
</feature>
<evidence type="ECO:0000313" key="4">
    <source>
        <dbReference type="Proteomes" id="UP000708148"/>
    </source>
</evidence>